<dbReference type="RefSeq" id="WP_098061209.1">
    <property type="nucleotide sequence ID" value="NZ_PDEP01000002.1"/>
</dbReference>
<dbReference type="SUPFAM" id="SSF159501">
    <property type="entry name" value="EreA/ChaN-like"/>
    <property type="match status" value="1"/>
</dbReference>
<evidence type="ECO:0000259" key="3">
    <source>
        <dbReference type="Pfam" id="PF04187"/>
    </source>
</evidence>
<reference evidence="4 5" key="1">
    <citation type="submission" date="2017-10" db="EMBL/GenBank/DDBJ databases">
        <title>Draft genome of Longimonas halophila.</title>
        <authorList>
            <person name="Goh K.M."/>
            <person name="Shamsir M.S."/>
            <person name="Lim S.W."/>
        </authorList>
    </citation>
    <scope>NUCLEOTIDE SEQUENCE [LARGE SCALE GENOMIC DNA]</scope>
    <source>
        <strain evidence="4 5">KCTC 42399</strain>
    </source>
</reference>
<dbReference type="Gene3D" id="3.40.50.11550">
    <property type="match status" value="1"/>
</dbReference>
<dbReference type="Pfam" id="PF04187">
    <property type="entry name" value="Cofac_haem_bdg"/>
    <property type="match status" value="1"/>
</dbReference>
<name>A0A2H3P0C9_9BACT</name>
<protein>
    <recommendedName>
        <fullName evidence="3">Haem-binding uptake Tiki superfamily ChaN domain-containing protein</fullName>
    </recommendedName>
</protein>
<evidence type="ECO:0000256" key="1">
    <source>
        <dbReference type="SAM" id="MobiDB-lite"/>
    </source>
</evidence>
<dbReference type="EMBL" id="PDEP01000002">
    <property type="protein sequence ID" value="PEN08813.1"/>
    <property type="molecule type" value="Genomic_DNA"/>
</dbReference>
<evidence type="ECO:0000313" key="4">
    <source>
        <dbReference type="EMBL" id="PEN08813.1"/>
    </source>
</evidence>
<proteinExistence type="predicted"/>
<evidence type="ECO:0000256" key="2">
    <source>
        <dbReference type="SAM" id="SignalP"/>
    </source>
</evidence>
<dbReference type="InterPro" id="IPR007314">
    <property type="entry name" value="Cofac_haem-bd_dom"/>
</dbReference>
<feature type="domain" description="Haem-binding uptake Tiki superfamily ChaN" evidence="3">
    <location>
        <begin position="62"/>
        <end position="293"/>
    </location>
</feature>
<accession>A0A2H3P0C9</accession>
<keyword evidence="5" id="KW-1185">Reference proteome</keyword>
<feature type="chain" id="PRO_5013971273" description="Haem-binding uptake Tiki superfamily ChaN domain-containing protein" evidence="2">
    <location>
        <begin position="24"/>
        <end position="333"/>
    </location>
</feature>
<dbReference type="AlphaFoldDB" id="A0A2H3P0C9"/>
<feature type="region of interest" description="Disordered" evidence="1">
    <location>
        <begin position="209"/>
        <end position="242"/>
    </location>
</feature>
<keyword evidence="2" id="KW-0732">Signal</keyword>
<dbReference type="CDD" id="cd14727">
    <property type="entry name" value="ChanN-like"/>
    <property type="match status" value="1"/>
</dbReference>
<dbReference type="OrthoDB" id="1680202at2"/>
<dbReference type="Proteomes" id="UP000221024">
    <property type="component" value="Unassembled WGS sequence"/>
</dbReference>
<evidence type="ECO:0000313" key="5">
    <source>
        <dbReference type="Proteomes" id="UP000221024"/>
    </source>
</evidence>
<organism evidence="4 5">
    <name type="scientific">Longimonas halophila</name>
    <dbReference type="NCBI Taxonomy" id="1469170"/>
    <lineage>
        <taxon>Bacteria</taxon>
        <taxon>Pseudomonadati</taxon>
        <taxon>Rhodothermota</taxon>
        <taxon>Rhodothermia</taxon>
        <taxon>Rhodothermales</taxon>
        <taxon>Salisaetaceae</taxon>
        <taxon>Longimonas</taxon>
    </lineage>
</organism>
<gene>
    <name evidence="4" type="ORF">CRI93_03405</name>
</gene>
<feature type="signal peptide" evidence="2">
    <location>
        <begin position="1"/>
        <end position="23"/>
    </location>
</feature>
<comment type="caution">
    <text evidence="4">The sequence shown here is derived from an EMBL/GenBank/DDBJ whole genome shotgun (WGS) entry which is preliminary data.</text>
</comment>
<sequence length="333" mass="36444">MLRRAVQPLVFAALLLLSATGLGGYEAAATSRSAFAASTVADTTYQVYTADGERAALSDIVSSLDTVDVVLLGEVHGHAPIHALQDTLWQRALATDRPAALSLEMFERDVQPVLNEYLSGYISQDHFLRASRPWSTYERDYHSLVDTARAHNAPVLAANAPRRYVNRVADRGRAVLDDLPPHADRWLAPRPYPEPSQAYRSRFMAQMSGGMHGSNHAPADTTDADTPGSDTTDATMPPGHGSGLTRLLDAQMLWDATMAYTIAEHLLRQPNALVVHLTGRFHIAERTGTPESLVHYRPGTRQLTVYFDAVSDPDTFNANTHTGKGDFVVLTEE</sequence>